<evidence type="ECO:0000313" key="1">
    <source>
        <dbReference type="EMBL" id="MFC4257551.1"/>
    </source>
</evidence>
<sequence length="207" mass="21845">MDFDTTGWEIAGASGLQVTVGTPIARIEVGGAHVVMPIKHLAENRVVKLEGPGAGILGGFSVSVPGINASYSHEDFPTEKIGSIYAGLSRPDGGAYTDSDFVGGLIVKTLTVGKQISGNVSSAMWFDAPVEICIARNNCTRDEFFEIMNNVLEAYVRGGFNTVGMSTHVLQRFVKSVKAVGFFAGMSLETQLIGASVDAFAYNVSVS</sequence>
<dbReference type="RefSeq" id="WP_379884774.1">
    <property type="nucleotide sequence ID" value="NZ_JBHSDI010000001.1"/>
</dbReference>
<organism evidence="1 2">
    <name type="scientific">Marinobacter lacisalsi</name>
    <dbReference type="NCBI Taxonomy" id="475979"/>
    <lineage>
        <taxon>Bacteria</taxon>
        <taxon>Pseudomonadati</taxon>
        <taxon>Pseudomonadota</taxon>
        <taxon>Gammaproteobacteria</taxon>
        <taxon>Pseudomonadales</taxon>
        <taxon>Marinobacteraceae</taxon>
        <taxon>Marinobacter</taxon>
    </lineage>
</organism>
<reference evidence="2" key="1">
    <citation type="journal article" date="2019" name="Int. J. Syst. Evol. Microbiol.">
        <title>The Global Catalogue of Microorganisms (GCM) 10K type strain sequencing project: providing services to taxonomists for standard genome sequencing and annotation.</title>
        <authorList>
            <consortium name="The Broad Institute Genomics Platform"/>
            <consortium name="The Broad Institute Genome Sequencing Center for Infectious Disease"/>
            <person name="Wu L."/>
            <person name="Ma J."/>
        </authorList>
    </citation>
    <scope>NUCLEOTIDE SEQUENCE [LARGE SCALE GENOMIC DNA]</scope>
    <source>
        <strain evidence="2">CECT 7297</strain>
    </source>
</reference>
<keyword evidence="2" id="KW-1185">Reference proteome</keyword>
<accession>A0ABV8QB33</accession>
<dbReference type="Proteomes" id="UP001595798">
    <property type="component" value="Unassembled WGS sequence"/>
</dbReference>
<dbReference type="EMBL" id="JBHSDI010000001">
    <property type="protein sequence ID" value="MFC4257551.1"/>
    <property type="molecule type" value="Genomic_DNA"/>
</dbReference>
<evidence type="ECO:0000313" key="2">
    <source>
        <dbReference type="Proteomes" id="UP001595798"/>
    </source>
</evidence>
<proteinExistence type="predicted"/>
<name>A0ABV8QB33_9GAMM</name>
<comment type="caution">
    <text evidence="1">The sequence shown here is derived from an EMBL/GenBank/DDBJ whole genome shotgun (WGS) entry which is preliminary data.</text>
</comment>
<protein>
    <submittedName>
        <fullName evidence="1">Uncharacterized protein</fullName>
    </submittedName>
</protein>
<gene>
    <name evidence="1" type="ORF">ACFOZ5_00745</name>
</gene>